<dbReference type="STRING" id="36842.SAMN02194393_01298"/>
<name>A0A1T5JSG6_9FIRM</name>
<dbReference type="Proteomes" id="UP000190285">
    <property type="component" value="Unassembled WGS sequence"/>
</dbReference>
<protein>
    <submittedName>
        <fullName evidence="1">Uncharacterized protein</fullName>
    </submittedName>
</protein>
<organism evidence="1 2">
    <name type="scientific">Maledivibacter halophilus</name>
    <dbReference type="NCBI Taxonomy" id="36842"/>
    <lineage>
        <taxon>Bacteria</taxon>
        <taxon>Bacillati</taxon>
        <taxon>Bacillota</taxon>
        <taxon>Clostridia</taxon>
        <taxon>Peptostreptococcales</taxon>
        <taxon>Caminicellaceae</taxon>
        <taxon>Maledivibacter</taxon>
    </lineage>
</organism>
<keyword evidence="2" id="KW-1185">Reference proteome</keyword>
<proteinExistence type="predicted"/>
<evidence type="ECO:0000313" key="2">
    <source>
        <dbReference type="Proteomes" id="UP000190285"/>
    </source>
</evidence>
<accession>A0A1T5JSG6</accession>
<dbReference type="AlphaFoldDB" id="A0A1T5JSG6"/>
<gene>
    <name evidence="1" type="ORF">SAMN02194393_01298</name>
</gene>
<sequence>MQNFNNLTIKKLAQKCQTVDEVKEAVKVIFRETM</sequence>
<evidence type="ECO:0000313" key="1">
    <source>
        <dbReference type="EMBL" id="SKC54323.1"/>
    </source>
</evidence>
<dbReference type="EMBL" id="FUZT01000003">
    <property type="protein sequence ID" value="SKC54323.1"/>
    <property type="molecule type" value="Genomic_DNA"/>
</dbReference>
<reference evidence="1 2" key="1">
    <citation type="submission" date="2017-02" db="EMBL/GenBank/DDBJ databases">
        <authorList>
            <person name="Peterson S.W."/>
        </authorList>
    </citation>
    <scope>NUCLEOTIDE SEQUENCE [LARGE SCALE GENOMIC DNA]</scope>
    <source>
        <strain evidence="1 2">M1</strain>
    </source>
</reference>